<organism evidence="1 2">
    <name type="scientific">Edwardsiella ictaluri (strain 93-146)</name>
    <dbReference type="NCBI Taxonomy" id="634503"/>
    <lineage>
        <taxon>Bacteria</taxon>
        <taxon>Pseudomonadati</taxon>
        <taxon>Pseudomonadota</taxon>
        <taxon>Gammaproteobacteria</taxon>
        <taxon>Enterobacterales</taxon>
        <taxon>Hafniaceae</taxon>
        <taxon>Edwardsiella</taxon>
    </lineage>
</organism>
<reference evidence="2" key="1">
    <citation type="submission" date="2009-03" db="EMBL/GenBank/DDBJ databases">
        <title>Complete genome sequence of Edwardsiella ictaluri 93-146.</title>
        <authorList>
            <person name="Williams M.L."/>
            <person name="Gillaspy A.F."/>
            <person name="Dyer D.W."/>
            <person name="Thune R.L."/>
            <person name="Waldbieser G.C."/>
            <person name="Schuster S.C."/>
            <person name="Gipson J."/>
            <person name="Zaitshik J."/>
            <person name="Landry C."/>
            <person name="Lawrence M.L."/>
        </authorList>
    </citation>
    <scope>NUCLEOTIDE SEQUENCE [LARGE SCALE GENOMIC DNA]</scope>
    <source>
        <strain evidence="2">93-146</strain>
    </source>
</reference>
<evidence type="ECO:0000313" key="2">
    <source>
        <dbReference type="Proteomes" id="UP000001485"/>
    </source>
</evidence>
<dbReference type="Proteomes" id="UP000001485">
    <property type="component" value="Chromosome"/>
</dbReference>
<sequence length="39" mass="4384">MFIMGFAIDKRQRKLQFSPVNTAIPLHAAKEVARAINSI</sequence>
<gene>
    <name evidence="1" type="ordered locus">NT01EI_0432</name>
</gene>
<protein>
    <submittedName>
        <fullName evidence="1">Uncharacterized protein</fullName>
    </submittedName>
</protein>
<dbReference type="KEGG" id="eic:NT01EI_0432"/>
<dbReference type="HOGENOM" id="CLU_3308740_0_0_6"/>
<evidence type="ECO:0000313" key="1">
    <source>
        <dbReference type="EMBL" id="ACR67670.1"/>
    </source>
</evidence>
<dbReference type="AlphaFoldDB" id="C5BF84"/>
<accession>C5BF84</accession>
<reference evidence="1 2" key="2">
    <citation type="journal article" date="2012" name="J. Bacteriol.">
        <title>Genome Sequence of Edwardsiella ictaluri 93-146, a Strain Associated with a Natural Channel Catfish Outbreak of Enteric Septicemia of Catfish.</title>
        <authorList>
            <person name="Williams M.L."/>
            <person name="Gillaspy A.F."/>
            <person name="Dyer D.W."/>
            <person name="Thune R.L."/>
            <person name="Waldbieser G.C."/>
            <person name="Schuster S.C."/>
            <person name="Gipson J."/>
            <person name="Zaitshik J."/>
            <person name="Landry C."/>
            <person name="Banes M.M."/>
            <person name="Lawrence M.L."/>
        </authorList>
    </citation>
    <scope>NUCLEOTIDE SEQUENCE [LARGE SCALE GENOMIC DNA]</scope>
    <source>
        <strain evidence="1 2">93-146</strain>
    </source>
</reference>
<proteinExistence type="predicted"/>
<name>C5BF84_EDWI9</name>
<dbReference type="EMBL" id="CP001600">
    <property type="protein sequence ID" value="ACR67670.1"/>
    <property type="molecule type" value="Genomic_DNA"/>
</dbReference>